<sequence>MVVAEFTFAPRGHDGMSAILYCGLEIFIFAYVIHLVQLIIDLSLSACPHLCFCPLILLCA</sequence>
<dbReference type="Ensembl" id="ENSSPUT00000017156.1">
    <property type="protein sequence ID" value="ENSSPUP00000016093.1"/>
    <property type="gene ID" value="ENSSPUG00000012446.1"/>
</dbReference>
<evidence type="ECO:0000313" key="2">
    <source>
        <dbReference type="Ensembl" id="ENSSPUP00000016093.1"/>
    </source>
</evidence>
<keyword evidence="1" id="KW-0812">Transmembrane</keyword>
<accession>A0A8D0GZ48</accession>
<protein>
    <submittedName>
        <fullName evidence="2">Uncharacterized protein</fullName>
    </submittedName>
</protein>
<dbReference type="Proteomes" id="UP000694392">
    <property type="component" value="Unplaced"/>
</dbReference>
<keyword evidence="1" id="KW-1133">Transmembrane helix</keyword>
<evidence type="ECO:0000313" key="3">
    <source>
        <dbReference type="Proteomes" id="UP000694392"/>
    </source>
</evidence>
<reference evidence="2" key="2">
    <citation type="submission" date="2025-09" db="UniProtKB">
        <authorList>
            <consortium name="Ensembl"/>
        </authorList>
    </citation>
    <scope>IDENTIFICATION</scope>
</reference>
<keyword evidence="3" id="KW-1185">Reference proteome</keyword>
<proteinExistence type="predicted"/>
<dbReference type="AlphaFoldDB" id="A0A8D0GZ48"/>
<keyword evidence="1" id="KW-0472">Membrane</keyword>
<reference evidence="2" key="1">
    <citation type="submission" date="2025-08" db="UniProtKB">
        <authorList>
            <consortium name="Ensembl"/>
        </authorList>
    </citation>
    <scope>IDENTIFICATION</scope>
</reference>
<organism evidence="2 3">
    <name type="scientific">Sphenodon punctatus</name>
    <name type="common">Tuatara</name>
    <name type="synonym">Hatteria punctata</name>
    <dbReference type="NCBI Taxonomy" id="8508"/>
    <lineage>
        <taxon>Eukaryota</taxon>
        <taxon>Metazoa</taxon>
        <taxon>Chordata</taxon>
        <taxon>Craniata</taxon>
        <taxon>Vertebrata</taxon>
        <taxon>Euteleostomi</taxon>
        <taxon>Lepidosauria</taxon>
        <taxon>Sphenodontia</taxon>
        <taxon>Sphenodontidae</taxon>
        <taxon>Sphenodon</taxon>
    </lineage>
</organism>
<evidence type="ECO:0000256" key="1">
    <source>
        <dbReference type="SAM" id="Phobius"/>
    </source>
</evidence>
<feature type="transmembrane region" description="Helical" evidence="1">
    <location>
        <begin position="18"/>
        <end position="40"/>
    </location>
</feature>
<name>A0A8D0GZ48_SPHPU</name>